<dbReference type="GO" id="GO:0005829">
    <property type="term" value="C:cytosol"/>
    <property type="evidence" value="ECO:0007669"/>
    <property type="project" value="TreeGrafter"/>
</dbReference>
<dbReference type="OrthoDB" id="5327538at2759"/>
<dbReference type="InterPro" id="IPR036527">
    <property type="entry name" value="SCP2_sterol-bd_dom_sf"/>
</dbReference>
<accession>A0A8J4PT88</accession>
<dbReference type="EMBL" id="AJWJ01000310">
    <property type="protein sequence ID" value="KAF2072109.1"/>
    <property type="molecule type" value="Genomic_DNA"/>
</dbReference>
<dbReference type="PANTHER" id="PTHR10094:SF25">
    <property type="entry name" value="SCP2 STEROL-BINDING DOMAIN-CONTAINING PROTEIN 1"/>
    <property type="match status" value="1"/>
</dbReference>
<organism evidence="2 3">
    <name type="scientific">Polysphondylium violaceum</name>
    <dbReference type="NCBI Taxonomy" id="133409"/>
    <lineage>
        <taxon>Eukaryota</taxon>
        <taxon>Amoebozoa</taxon>
        <taxon>Evosea</taxon>
        <taxon>Eumycetozoa</taxon>
        <taxon>Dictyostelia</taxon>
        <taxon>Dictyosteliales</taxon>
        <taxon>Dictyosteliaceae</taxon>
        <taxon>Polysphondylium</taxon>
    </lineage>
</organism>
<protein>
    <recommendedName>
        <fullName evidence="1">SCP2 domain-containing protein</fullName>
    </recommendedName>
</protein>
<evidence type="ECO:0000313" key="3">
    <source>
        <dbReference type="Proteomes" id="UP000695562"/>
    </source>
</evidence>
<dbReference type="Proteomes" id="UP000695562">
    <property type="component" value="Unassembled WGS sequence"/>
</dbReference>
<dbReference type="Gene3D" id="3.30.1050.10">
    <property type="entry name" value="SCP2 sterol-binding domain"/>
    <property type="match status" value="2"/>
</dbReference>
<evidence type="ECO:0000313" key="2">
    <source>
        <dbReference type="EMBL" id="KAF2072109.1"/>
    </source>
</evidence>
<dbReference type="Pfam" id="PF02036">
    <property type="entry name" value="SCP2"/>
    <property type="match status" value="2"/>
</dbReference>
<dbReference type="AlphaFoldDB" id="A0A8J4PT88"/>
<sequence>MSVKFFEDLKATIAKDSSLLKKINGIYQFNIKNGDATKEYIVDLKNAPGSVKEGKHEKPDCTIGVGEADFVEILAGKLTEQTAFMKKKLTLKGNMALGMKFRNLVNAVKANSSAAPAAPAAAAPAASGSLDDGTKIGKVFDTLATVIKGKPELVKSIKGIYLFDIETASGKKQYTADLKNGAGSVSASAVGKPDCTITMKEADFLDLMSGKLNGQVAFGQGKLKIKGNMGLAMKLGQITKATPKAKL</sequence>
<dbReference type="InterPro" id="IPR003033">
    <property type="entry name" value="SCP2_sterol-bd_dom"/>
</dbReference>
<gene>
    <name evidence="2" type="ORF">CYY_006583</name>
</gene>
<evidence type="ECO:0000259" key="1">
    <source>
        <dbReference type="Pfam" id="PF02036"/>
    </source>
</evidence>
<name>A0A8J4PT88_9MYCE</name>
<reference evidence="2" key="1">
    <citation type="submission" date="2020-01" db="EMBL/GenBank/DDBJ databases">
        <title>Development of genomics and gene disruption for Polysphondylium violaceum indicates a role for the polyketide synthase stlB in stalk morphogenesis.</title>
        <authorList>
            <person name="Narita B."/>
            <person name="Kawabe Y."/>
            <person name="Kin K."/>
            <person name="Saito T."/>
            <person name="Gibbs R."/>
            <person name="Kuspa A."/>
            <person name="Muzny D."/>
            <person name="Queller D."/>
            <person name="Richards S."/>
            <person name="Strassman J."/>
            <person name="Sucgang R."/>
            <person name="Worley K."/>
            <person name="Schaap P."/>
        </authorList>
    </citation>
    <scope>NUCLEOTIDE SEQUENCE</scope>
    <source>
        <strain evidence="2">QSvi11</strain>
    </source>
</reference>
<feature type="domain" description="SCP2" evidence="1">
    <location>
        <begin position="149"/>
        <end position="239"/>
    </location>
</feature>
<comment type="caution">
    <text evidence="2">The sequence shown here is derived from an EMBL/GenBank/DDBJ whole genome shotgun (WGS) entry which is preliminary data.</text>
</comment>
<feature type="domain" description="SCP2" evidence="1">
    <location>
        <begin position="6"/>
        <end position="105"/>
    </location>
</feature>
<dbReference type="PANTHER" id="PTHR10094">
    <property type="entry name" value="STEROL CARRIER PROTEIN 2 SCP-2 FAMILY PROTEIN"/>
    <property type="match status" value="1"/>
</dbReference>
<keyword evidence="3" id="KW-1185">Reference proteome</keyword>
<dbReference type="SUPFAM" id="SSF55718">
    <property type="entry name" value="SCP-like"/>
    <property type="match status" value="2"/>
</dbReference>
<proteinExistence type="predicted"/>